<dbReference type="AlphaFoldDB" id="A0A6S6S6Q0"/>
<keyword evidence="1" id="KW-0732">Signal</keyword>
<proteinExistence type="predicted"/>
<accession>A0A6S6S6Q0</accession>
<organism evidence="2">
    <name type="scientific">uncultured Thiotrichaceae bacterium</name>
    <dbReference type="NCBI Taxonomy" id="298394"/>
    <lineage>
        <taxon>Bacteria</taxon>
        <taxon>Pseudomonadati</taxon>
        <taxon>Pseudomonadota</taxon>
        <taxon>Gammaproteobacteria</taxon>
        <taxon>Thiotrichales</taxon>
        <taxon>Thiotrichaceae</taxon>
        <taxon>environmental samples</taxon>
    </lineage>
</organism>
<gene>
    <name evidence="2" type="ORF">HELGO_WM30880</name>
</gene>
<reference evidence="2" key="1">
    <citation type="submission" date="2020-01" db="EMBL/GenBank/DDBJ databases">
        <authorList>
            <person name="Meier V. D."/>
            <person name="Meier V D."/>
        </authorList>
    </citation>
    <scope>NUCLEOTIDE SEQUENCE</scope>
    <source>
        <strain evidence="2">HLG_WM_MAG_07</strain>
    </source>
</reference>
<dbReference type="EMBL" id="CACVAY010000018">
    <property type="protein sequence ID" value="CAA6804041.1"/>
    <property type="molecule type" value="Genomic_DNA"/>
</dbReference>
<feature type="chain" id="PRO_5027849429" evidence="1">
    <location>
        <begin position="27"/>
        <end position="417"/>
    </location>
</feature>
<evidence type="ECO:0000256" key="1">
    <source>
        <dbReference type="SAM" id="SignalP"/>
    </source>
</evidence>
<name>A0A6S6S6Q0_9GAMM</name>
<feature type="signal peptide" evidence="1">
    <location>
        <begin position="1"/>
        <end position="26"/>
    </location>
</feature>
<protein>
    <submittedName>
        <fullName evidence="2">Uncharacterized protein</fullName>
    </submittedName>
</protein>
<evidence type="ECO:0000313" key="2">
    <source>
        <dbReference type="EMBL" id="CAA6804041.1"/>
    </source>
</evidence>
<sequence length="417" mass="48658">MTRLCPIKLLLLSIITFFILASHSQAAVWETKNQWNDVWEKHYQNWVKFYWTADKFMDSRQPNYYLIPHDCADAVYLMRLIFAYENKLPFVIKNPNKRSTLISNSMNKWDKTKDPTKRLRQFIRYLNGVVGTKSIPYDTYPIALSELKPGDIYVAPGTHSYQITDITETGVPVIMSSTTPLGPKFLAKLTSFPFFVPEHKKQLDGYRRFIQPQNIKKPIDKQPKYSNEQFVIAAEKQYNFIYFTDVMAKKLGKRPETREEKSERLINALCSFAKERTNYVSSAIFYMENIRNNTKRSCMDANEYDYYSTPSRDKRLKRFFEEVRNIAFTKGAKTDPSVWSALRVAQAIYQPQPNARNLSDLEYFCQIPLIEDSRETISLRQLWLNLARGLVSSDPNAPLDARWGNAKTVYKSSCPSY</sequence>